<evidence type="ECO:0000313" key="1">
    <source>
        <dbReference type="Proteomes" id="UP001732780"/>
    </source>
</evidence>
<dbReference type="Proteomes" id="UP001732780">
    <property type="component" value="Chromosome 14"/>
</dbReference>
<name>A0AC58RJK0_CAMBA</name>
<accession>A0AC58RJK0</accession>
<protein>
    <submittedName>
        <fullName evidence="2">Transmembrane protein 255B isoform X2</fullName>
    </submittedName>
</protein>
<dbReference type="RefSeq" id="XP_074234713.1">
    <property type="nucleotide sequence ID" value="XM_074378612.1"/>
</dbReference>
<evidence type="ECO:0000313" key="2">
    <source>
        <dbReference type="RefSeq" id="XP_074234713.1"/>
    </source>
</evidence>
<proteinExistence type="predicted"/>
<keyword evidence="2" id="KW-0812">Transmembrane</keyword>
<reference evidence="2" key="1">
    <citation type="submission" date="2025-08" db="UniProtKB">
        <authorList>
            <consortium name="RefSeq"/>
        </authorList>
    </citation>
    <scope>IDENTIFICATION</scope>
    <source>
        <tissue evidence="2">Blood</tissue>
    </source>
</reference>
<keyword evidence="2" id="KW-0472">Membrane</keyword>
<sequence>MRHPLRTKMKRAFLPTELYPARVFPSLVFDLRENREGAGRPGEGKGAEPGRERRWEAGRLTRTEGAALRAADPRGHRALHRRRCAEGEAARRHRPQEQSPPRGSSPPGMQPLRPPVPGPLALLDATARPPRLLPSSVRGLSFADVQTKPDEARSQAGGKQEAGRLITEGFERRKKTCLWFVGSLLVVSTFILTIGLAATTRTENVTVGGYYPGIILGFGAFLGIIGINLVENRRQMLVAAIVFISFGVVAAFCCAIVDGVFAAQHIEPRPLAAGRCQFYSSGVGYLHDVYQTEVTCHSLSGRCQLRVRSNTCYCCDLYSCESTEHPPLYYEFVGVSSCRDVLHLYRLLWASAALNVLGLFLGIVTAAVLGAFKDVVPLSQRACGPPAPPQMLYNPAQQVLAYSGFCPAPAALPTCSSFPLPLQPSSGLPALPSADLSVSEDTQPPSQSSSGCGGPPSMPPVYAATHVLLGEKPPPYAP</sequence>
<gene>
    <name evidence="2" type="primary">TMEM255B</name>
</gene>
<keyword evidence="1" id="KW-1185">Reference proteome</keyword>
<organism evidence="1 2">
    <name type="scientific">Camelus bactrianus</name>
    <name type="common">Bactrian camel</name>
    <dbReference type="NCBI Taxonomy" id="9837"/>
    <lineage>
        <taxon>Eukaryota</taxon>
        <taxon>Metazoa</taxon>
        <taxon>Chordata</taxon>
        <taxon>Craniata</taxon>
        <taxon>Vertebrata</taxon>
        <taxon>Euteleostomi</taxon>
        <taxon>Mammalia</taxon>
        <taxon>Eutheria</taxon>
        <taxon>Laurasiatheria</taxon>
        <taxon>Artiodactyla</taxon>
        <taxon>Tylopoda</taxon>
        <taxon>Camelidae</taxon>
        <taxon>Camelus</taxon>
    </lineage>
</organism>